<sequence>MSCPSITLTLWSASWLAGASAPDDVIDAVHAWAPMHLVGAADAEVALRWDLPWPDPTDAGPVVLLRALRSMTTAEPAAAPILVLPAPGDVRGLPARTEFAAAALAAGQGVMVGAPGAPGLGVVPSVEGPDVLRWTVFGVPEIPRAVEQPGLGEAEFALREAVRDAADALTSMHGGFDAGEGDPRARIADALADTSRQTTPDGTPARALRILDTADQVAAILTVAGESSGRAQTAAGAAARDDTLRPLWAAVRTARVAAVTSCVRTGQPRV</sequence>
<comment type="caution">
    <text evidence="2">The sequence shown here is derived from an EMBL/GenBank/DDBJ whole genome shotgun (WGS) entry which is preliminary data.</text>
</comment>
<accession>A0ABP8NV18</accession>
<feature type="signal peptide" evidence="1">
    <location>
        <begin position="1"/>
        <end position="19"/>
    </location>
</feature>
<dbReference type="Proteomes" id="UP001501183">
    <property type="component" value="Unassembled WGS sequence"/>
</dbReference>
<dbReference type="EMBL" id="BAABFB010000023">
    <property type="protein sequence ID" value="GAA4474324.1"/>
    <property type="molecule type" value="Genomic_DNA"/>
</dbReference>
<reference evidence="3" key="1">
    <citation type="journal article" date="2019" name="Int. J. Syst. Evol. Microbiol.">
        <title>The Global Catalogue of Microorganisms (GCM) 10K type strain sequencing project: providing services to taxonomists for standard genome sequencing and annotation.</title>
        <authorList>
            <consortium name="The Broad Institute Genomics Platform"/>
            <consortium name="The Broad Institute Genome Sequencing Center for Infectious Disease"/>
            <person name="Wu L."/>
            <person name="Ma J."/>
        </authorList>
    </citation>
    <scope>NUCLEOTIDE SEQUENCE [LARGE SCALE GENOMIC DNA]</scope>
    <source>
        <strain evidence="3">JCM 32206</strain>
    </source>
</reference>
<evidence type="ECO:0000313" key="2">
    <source>
        <dbReference type="EMBL" id="GAA4474324.1"/>
    </source>
</evidence>
<evidence type="ECO:0000256" key="1">
    <source>
        <dbReference type="SAM" id="SignalP"/>
    </source>
</evidence>
<name>A0ABP8NV18_9NOCA</name>
<keyword evidence="1" id="KW-0732">Signal</keyword>
<protein>
    <submittedName>
        <fullName evidence="2">Uncharacterized protein</fullName>
    </submittedName>
</protein>
<evidence type="ECO:0000313" key="3">
    <source>
        <dbReference type="Proteomes" id="UP001501183"/>
    </source>
</evidence>
<dbReference type="RefSeq" id="WP_345342632.1">
    <property type="nucleotide sequence ID" value="NZ_BAABFB010000023.1"/>
</dbReference>
<feature type="chain" id="PRO_5045240713" evidence="1">
    <location>
        <begin position="20"/>
        <end position="270"/>
    </location>
</feature>
<gene>
    <name evidence="2" type="ORF">GCM10023094_09720</name>
</gene>
<organism evidence="2 3">
    <name type="scientific">Rhodococcus olei</name>
    <dbReference type="NCBI Taxonomy" id="2161675"/>
    <lineage>
        <taxon>Bacteria</taxon>
        <taxon>Bacillati</taxon>
        <taxon>Actinomycetota</taxon>
        <taxon>Actinomycetes</taxon>
        <taxon>Mycobacteriales</taxon>
        <taxon>Nocardiaceae</taxon>
        <taxon>Rhodococcus</taxon>
    </lineage>
</organism>
<keyword evidence="3" id="KW-1185">Reference proteome</keyword>
<proteinExistence type="predicted"/>